<evidence type="ECO:0000313" key="2">
    <source>
        <dbReference type="EMBL" id="PTQ40711.1"/>
    </source>
</evidence>
<evidence type="ECO:0000256" key="1">
    <source>
        <dbReference type="SAM" id="MobiDB-lite"/>
    </source>
</evidence>
<sequence>MRKDKSGARGEPATSYVLGSHEKGRSLPTRRRPAVDRPRDVGSGLSSAQLLMHVTIQFIGALVAAPRERKHTEIGKEDAGMHRI</sequence>
<feature type="region of interest" description="Disordered" evidence="1">
    <location>
        <begin position="1"/>
        <end position="43"/>
    </location>
</feature>
<dbReference type="Proteomes" id="UP000244005">
    <property type="component" value="Unassembled WGS sequence"/>
</dbReference>
<protein>
    <submittedName>
        <fullName evidence="2">Uncharacterized protein</fullName>
    </submittedName>
</protein>
<name>A0A2R6X3N4_MARPO</name>
<dbReference type="Gramene" id="Mp6g18460.1">
    <property type="protein sequence ID" value="Mp6g18460.1.cds1"/>
    <property type="gene ID" value="Mp6g18460"/>
</dbReference>
<dbReference type="AlphaFoldDB" id="A0A2R6X3N4"/>
<reference evidence="3" key="1">
    <citation type="journal article" date="2017" name="Cell">
        <title>Insights into land plant evolution garnered from the Marchantia polymorpha genome.</title>
        <authorList>
            <person name="Bowman J.L."/>
            <person name="Kohchi T."/>
            <person name="Yamato K.T."/>
            <person name="Jenkins J."/>
            <person name="Shu S."/>
            <person name="Ishizaki K."/>
            <person name="Yamaoka S."/>
            <person name="Nishihama R."/>
            <person name="Nakamura Y."/>
            <person name="Berger F."/>
            <person name="Adam C."/>
            <person name="Aki S.S."/>
            <person name="Althoff F."/>
            <person name="Araki T."/>
            <person name="Arteaga-Vazquez M.A."/>
            <person name="Balasubrmanian S."/>
            <person name="Barry K."/>
            <person name="Bauer D."/>
            <person name="Boehm C.R."/>
            <person name="Briginshaw L."/>
            <person name="Caballero-Perez J."/>
            <person name="Catarino B."/>
            <person name="Chen F."/>
            <person name="Chiyoda S."/>
            <person name="Chovatia M."/>
            <person name="Davies K.M."/>
            <person name="Delmans M."/>
            <person name="Demura T."/>
            <person name="Dierschke T."/>
            <person name="Dolan L."/>
            <person name="Dorantes-Acosta A.E."/>
            <person name="Eklund D.M."/>
            <person name="Florent S.N."/>
            <person name="Flores-Sandoval E."/>
            <person name="Fujiyama A."/>
            <person name="Fukuzawa H."/>
            <person name="Galik B."/>
            <person name="Grimanelli D."/>
            <person name="Grimwood J."/>
            <person name="Grossniklaus U."/>
            <person name="Hamada T."/>
            <person name="Haseloff J."/>
            <person name="Hetherington A.J."/>
            <person name="Higo A."/>
            <person name="Hirakawa Y."/>
            <person name="Hundley H.N."/>
            <person name="Ikeda Y."/>
            <person name="Inoue K."/>
            <person name="Inoue S.I."/>
            <person name="Ishida S."/>
            <person name="Jia Q."/>
            <person name="Kakita M."/>
            <person name="Kanazawa T."/>
            <person name="Kawai Y."/>
            <person name="Kawashima T."/>
            <person name="Kennedy M."/>
            <person name="Kinose K."/>
            <person name="Kinoshita T."/>
            <person name="Kohara Y."/>
            <person name="Koide E."/>
            <person name="Komatsu K."/>
            <person name="Kopischke S."/>
            <person name="Kubo M."/>
            <person name="Kyozuka J."/>
            <person name="Lagercrantz U."/>
            <person name="Lin S.S."/>
            <person name="Lindquist E."/>
            <person name="Lipzen A.M."/>
            <person name="Lu C.W."/>
            <person name="De Luna E."/>
            <person name="Martienssen R.A."/>
            <person name="Minamino N."/>
            <person name="Mizutani M."/>
            <person name="Mizutani M."/>
            <person name="Mochizuki N."/>
            <person name="Monte I."/>
            <person name="Mosher R."/>
            <person name="Nagasaki H."/>
            <person name="Nakagami H."/>
            <person name="Naramoto S."/>
            <person name="Nishitani K."/>
            <person name="Ohtani M."/>
            <person name="Okamoto T."/>
            <person name="Okumura M."/>
            <person name="Phillips J."/>
            <person name="Pollak B."/>
            <person name="Reinders A."/>
            <person name="Rovekamp M."/>
            <person name="Sano R."/>
            <person name="Sawa S."/>
            <person name="Schmid M.W."/>
            <person name="Shirakawa M."/>
            <person name="Solano R."/>
            <person name="Spunde A."/>
            <person name="Suetsugu N."/>
            <person name="Sugano S."/>
            <person name="Sugiyama A."/>
            <person name="Sun R."/>
            <person name="Suzuki Y."/>
            <person name="Takenaka M."/>
            <person name="Takezawa D."/>
            <person name="Tomogane H."/>
            <person name="Tsuzuki M."/>
            <person name="Ueda T."/>
            <person name="Umeda M."/>
            <person name="Ward J.M."/>
            <person name="Watanabe Y."/>
            <person name="Yazaki K."/>
            <person name="Yokoyama R."/>
            <person name="Yoshitake Y."/>
            <person name="Yotsui I."/>
            <person name="Zachgo S."/>
            <person name="Schmutz J."/>
        </authorList>
    </citation>
    <scope>NUCLEOTIDE SEQUENCE [LARGE SCALE GENOMIC DNA]</scope>
    <source>
        <strain evidence="3">Tak-1</strain>
    </source>
</reference>
<proteinExistence type="predicted"/>
<organism evidence="2 3">
    <name type="scientific">Marchantia polymorpha</name>
    <name type="common">Common liverwort</name>
    <name type="synonym">Marchantia aquatica</name>
    <dbReference type="NCBI Taxonomy" id="3197"/>
    <lineage>
        <taxon>Eukaryota</taxon>
        <taxon>Viridiplantae</taxon>
        <taxon>Streptophyta</taxon>
        <taxon>Embryophyta</taxon>
        <taxon>Marchantiophyta</taxon>
        <taxon>Marchantiopsida</taxon>
        <taxon>Marchantiidae</taxon>
        <taxon>Marchantiales</taxon>
        <taxon>Marchantiaceae</taxon>
        <taxon>Marchantia</taxon>
    </lineage>
</organism>
<accession>A0A2R6X3N4</accession>
<evidence type="ECO:0000313" key="3">
    <source>
        <dbReference type="Proteomes" id="UP000244005"/>
    </source>
</evidence>
<keyword evidence="3" id="KW-1185">Reference proteome</keyword>
<gene>
    <name evidence="2" type="ORF">MARPO_0038s0056</name>
</gene>
<dbReference type="EMBL" id="KZ772710">
    <property type="protein sequence ID" value="PTQ40711.1"/>
    <property type="molecule type" value="Genomic_DNA"/>
</dbReference>